<dbReference type="Pfam" id="PF01876">
    <property type="entry name" value="RNase_P_p30"/>
    <property type="match status" value="1"/>
</dbReference>
<dbReference type="SUPFAM" id="SSF89550">
    <property type="entry name" value="PHP domain-like"/>
    <property type="match status" value="1"/>
</dbReference>
<dbReference type="InterPro" id="IPR016195">
    <property type="entry name" value="Pol/histidinol_Pase-like"/>
</dbReference>
<name>A0A1B6KHT3_9HEMI</name>
<dbReference type="GO" id="GO:0003723">
    <property type="term" value="F:RNA binding"/>
    <property type="evidence" value="ECO:0007669"/>
    <property type="project" value="TreeGrafter"/>
</dbReference>
<reference evidence="5" key="1">
    <citation type="submission" date="2015-11" db="EMBL/GenBank/DDBJ databases">
        <title>De novo transcriptome assembly of four potential Pierce s Disease insect vectors from Arizona vineyards.</title>
        <authorList>
            <person name="Tassone E.E."/>
        </authorList>
    </citation>
    <scope>NUCLEOTIDE SEQUENCE</scope>
</reference>
<evidence type="ECO:0000256" key="3">
    <source>
        <dbReference type="ARBA" id="ARBA00022694"/>
    </source>
</evidence>
<dbReference type="GO" id="GO:0005655">
    <property type="term" value="C:nucleolar ribonuclease P complex"/>
    <property type="evidence" value="ECO:0007669"/>
    <property type="project" value="TreeGrafter"/>
</dbReference>
<evidence type="ECO:0000256" key="4">
    <source>
        <dbReference type="SAM" id="MobiDB-lite"/>
    </source>
</evidence>
<dbReference type="GO" id="GO:0008033">
    <property type="term" value="P:tRNA processing"/>
    <property type="evidence" value="ECO:0007669"/>
    <property type="project" value="UniProtKB-KW"/>
</dbReference>
<dbReference type="PANTHER" id="PTHR13031">
    <property type="entry name" value="RIBONUCLEASE P SUBUNIT P30"/>
    <property type="match status" value="1"/>
</dbReference>
<sequence length="278" mass="31237">MENFGFCDLNISISPQQFNSKCIEELVSLGYKTVALNTLVYEEKNENTKKKKSKNKETIPPPQTTFGPEKVQGKLQILQRITLYFSDANQLQKLSRSENTKKYDIVSVLPKSFSAFQLACACKDVDLITFDASEYPLYMNRKTYNLAVANGIYFEIPYAPAIEDSGKRKNTIQIAHAYHTYGKSKNIILSSGATGYLKLRSPYDIANLGILFGLSEEQAKHSMLNTCRALILRAEGRRFGRTAMTMMITDLDLDSDGEPVAKRSKTTEDSDSEMSLTL</sequence>
<dbReference type="Gene3D" id="3.20.20.140">
    <property type="entry name" value="Metal-dependent hydrolases"/>
    <property type="match status" value="1"/>
</dbReference>
<feature type="compositionally biased region" description="Basic and acidic residues" evidence="4">
    <location>
        <begin position="259"/>
        <end position="268"/>
    </location>
</feature>
<gene>
    <name evidence="5" type="ORF">g.3856</name>
</gene>
<dbReference type="InterPro" id="IPR002738">
    <property type="entry name" value="RNase_P_p30"/>
</dbReference>
<protein>
    <submittedName>
        <fullName evidence="5">Uncharacterized protein</fullName>
    </submittedName>
</protein>
<evidence type="ECO:0000313" key="5">
    <source>
        <dbReference type="EMBL" id="JAT11018.1"/>
    </source>
</evidence>
<accession>A0A1B6KHT3</accession>
<keyword evidence="3" id="KW-0819">tRNA processing</keyword>
<comment type="subcellular location">
    <subcellularLocation>
        <location evidence="1">Nucleus</location>
    </subcellularLocation>
</comment>
<dbReference type="PANTHER" id="PTHR13031:SF0">
    <property type="entry name" value="RIBONUCLEASE P PROTEIN SUBUNIT P30"/>
    <property type="match status" value="1"/>
</dbReference>
<dbReference type="AlphaFoldDB" id="A0A1B6KHT3"/>
<comment type="similarity">
    <text evidence="2">Belongs to the eukaryotic/archaeal RNase P protein component 3 family.</text>
</comment>
<organism evidence="5">
    <name type="scientific">Graphocephala atropunctata</name>
    <dbReference type="NCBI Taxonomy" id="36148"/>
    <lineage>
        <taxon>Eukaryota</taxon>
        <taxon>Metazoa</taxon>
        <taxon>Ecdysozoa</taxon>
        <taxon>Arthropoda</taxon>
        <taxon>Hexapoda</taxon>
        <taxon>Insecta</taxon>
        <taxon>Pterygota</taxon>
        <taxon>Neoptera</taxon>
        <taxon>Paraneoptera</taxon>
        <taxon>Hemiptera</taxon>
        <taxon>Auchenorrhyncha</taxon>
        <taxon>Membracoidea</taxon>
        <taxon>Cicadellidae</taxon>
        <taxon>Cicadellinae</taxon>
        <taxon>Cicadellini</taxon>
        <taxon>Graphocephala</taxon>
    </lineage>
</organism>
<dbReference type="EMBL" id="GEBQ01028959">
    <property type="protein sequence ID" value="JAT11018.1"/>
    <property type="molecule type" value="Transcribed_RNA"/>
</dbReference>
<feature type="region of interest" description="Disordered" evidence="4">
    <location>
        <begin position="46"/>
        <end position="65"/>
    </location>
</feature>
<feature type="region of interest" description="Disordered" evidence="4">
    <location>
        <begin position="257"/>
        <end position="278"/>
    </location>
</feature>
<evidence type="ECO:0000256" key="1">
    <source>
        <dbReference type="ARBA" id="ARBA00004123"/>
    </source>
</evidence>
<evidence type="ECO:0000256" key="2">
    <source>
        <dbReference type="ARBA" id="ARBA00007331"/>
    </source>
</evidence>
<proteinExistence type="inferred from homology"/>